<evidence type="ECO:0000313" key="3">
    <source>
        <dbReference type="EMBL" id="CAF0859992.1"/>
    </source>
</evidence>
<dbReference type="InterPro" id="IPR057413">
    <property type="entry name" value="Beta-barrel_INTS6"/>
</dbReference>
<dbReference type="Proteomes" id="UP000681722">
    <property type="component" value="Unassembled WGS sequence"/>
</dbReference>
<evidence type="ECO:0000313" key="6">
    <source>
        <dbReference type="EMBL" id="CAF3747922.1"/>
    </source>
</evidence>
<sequence length="824" mass="94419">MPVIVFLIDNSASMNQMTYIGTTLFDLAKGAIEQFLKIRQRDVNAVKTDRYMLLTLDDPPTNVKVGWKEPMTVFVNSLKNLEATGFTNMGPAIKQCFDLLNLNKHAAEHDTYGMGRFPHLLEPSLIIVITDKQKLTSPVGVQNEINIPMNTGPVGSELTKEPFRWDQRLFAVVLGLGSQPITDQLGNQFIPQAIECPINAMCDVTGGRSYLISSQKTLTQCLESLVQKIQTGVVVSFEKVNDDGTRDDERSIWHTSRKMIMIPKSIPKTEFNWPIPEDYWPSMTALSLPSRTAHPTLKFQCQACEAAVMDKFPFDKYELEPSPLTQHILERRQPSTAWQVFVQGSSRLGPQDLGSPFGYLKASSNLQSVNLYVMPYNYHELFALLDDLTKDHRLKTTKQWQSRFDQYLRNIPPYYLTPLKRALARKQLQFIFEQFEKMPPSILSPNILQYLKKVKIQAKTDLERWPTIPDRHAVYIHLLPTRQDCVWDRSSSFDQDLLYSDNEFQNFVLYPKADKQINPPQVYLNVFDIPRSQLISTIEKMRSNLLGSLKLQDEDALHSIPIKEMGNYDEYPRNQQQPLREIESQPVRQHVFGNPFKVNKPIDEIDECAGSSSQMRKRPLEQQTINSKNKKRTTLILKNYVYRRNFPLLSPPSSPASSVGDESDIGEPSSPRSPLNDIIYLDTPSSSLSLSASALTTNSELAMPVARFTFDLRGIINDEHRRMLKKYRDTKKLCKNILKQPYQDSLVIFSTLDELQLEADLKLTLVDDLIRECQRLKPELESRLQKYRMHIASESSPTQQDSTTNDELNPQQRISDADYSVIQL</sequence>
<dbReference type="CDD" id="cd00198">
    <property type="entry name" value="vWFA"/>
    <property type="match status" value="1"/>
</dbReference>
<dbReference type="OrthoDB" id="9449012at2759"/>
<protein>
    <recommendedName>
        <fullName evidence="2">VWFA domain-containing protein</fullName>
    </recommendedName>
</protein>
<dbReference type="Proteomes" id="UP000677228">
    <property type="component" value="Unassembled WGS sequence"/>
</dbReference>
<dbReference type="PANTHER" id="PTHR12957:SF2">
    <property type="entry name" value="INTEGRATOR COMPLEX SUBUNIT 6"/>
    <property type="match status" value="1"/>
</dbReference>
<accession>A0A814F184</accession>
<dbReference type="InterPro" id="IPR036465">
    <property type="entry name" value="vWFA_dom_sf"/>
</dbReference>
<evidence type="ECO:0000313" key="5">
    <source>
        <dbReference type="EMBL" id="CAF3644893.1"/>
    </source>
</evidence>
<dbReference type="SUPFAM" id="SSF53300">
    <property type="entry name" value="vWA-like"/>
    <property type="match status" value="1"/>
</dbReference>
<dbReference type="Pfam" id="PF13519">
    <property type="entry name" value="VWA_2"/>
    <property type="match status" value="1"/>
</dbReference>
<organism evidence="4 7">
    <name type="scientific">Didymodactylos carnosus</name>
    <dbReference type="NCBI Taxonomy" id="1234261"/>
    <lineage>
        <taxon>Eukaryota</taxon>
        <taxon>Metazoa</taxon>
        <taxon>Spiralia</taxon>
        <taxon>Gnathifera</taxon>
        <taxon>Rotifera</taxon>
        <taxon>Eurotatoria</taxon>
        <taxon>Bdelloidea</taxon>
        <taxon>Philodinida</taxon>
        <taxon>Philodinidae</taxon>
        <taxon>Didymodactylos</taxon>
    </lineage>
</organism>
<feature type="compositionally biased region" description="Polar residues" evidence="1">
    <location>
        <begin position="793"/>
        <end position="814"/>
    </location>
</feature>
<dbReference type="AlphaFoldDB" id="A0A814F184"/>
<dbReference type="EMBL" id="CAJNOK010002438">
    <property type="protein sequence ID" value="CAF0859992.1"/>
    <property type="molecule type" value="Genomic_DNA"/>
</dbReference>
<reference evidence="4" key="1">
    <citation type="submission" date="2021-02" db="EMBL/GenBank/DDBJ databases">
        <authorList>
            <person name="Nowell W R."/>
        </authorList>
    </citation>
    <scope>NUCLEOTIDE SEQUENCE</scope>
</reference>
<feature type="region of interest" description="Disordered" evidence="1">
    <location>
        <begin position="609"/>
        <end position="629"/>
    </location>
</feature>
<evidence type="ECO:0000256" key="1">
    <source>
        <dbReference type="SAM" id="MobiDB-lite"/>
    </source>
</evidence>
<gene>
    <name evidence="4" type="ORF">GPM918_LOCUS12444</name>
    <name evidence="3" type="ORF">OVA965_LOCUS7584</name>
    <name evidence="6" type="ORF">SRO942_LOCUS12444</name>
    <name evidence="5" type="ORF">TMI583_LOCUS7579</name>
</gene>
<proteinExistence type="predicted"/>
<dbReference type="InterPro" id="IPR002035">
    <property type="entry name" value="VWF_A"/>
</dbReference>
<feature type="region of interest" description="Disordered" evidence="1">
    <location>
        <begin position="793"/>
        <end position="824"/>
    </location>
</feature>
<dbReference type="FunFam" id="3.40.50.410:FF:000010">
    <property type="entry name" value="Integrator complex subunit 6 like"/>
    <property type="match status" value="1"/>
</dbReference>
<dbReference type="Gene3D" id="3.40.50.410">
    <property type="entry name" value="von Willebrand factor, type A domain"/>
    <property type="match status" value="1"/>
</dbReference>
<dbReference type="PANTHER" id="PTHR12957">
    <property type="entry name" value="DEAD/H BOX POLYPEPTIDE 26/DICE1-RELATED"/>
    <property type="match status" value="1"/>
</dbReference>
<dbReference type="Proteomes" id="UP000663829">
    <property type="component" value="Unassembled WGS sequence"/>
</dbReference>
<dbReference type="EMBL" id="CAJNOQ010002724">
    <property type="protein sequence ID" value="CAF0975081.1"/>
    <property type="molecule type" value="Genomic_DNA"/>
</dbReference>
<dbReference type="EMBL" id="CAJOBA010002438">
    <property type="protein sequence ID" value="CAF3644893.1"/>
    <property type="molecule type" value="Genomic_DNA"/>
</dbReference>
<dbReference type="GO" id="GO:0032039">
    <property type="term" value="C:integrator complex"/>
    <property type="evidence" value="ECO:0007669"/>
    <property type="project" value="TreeGrafter"/>
</dbReference>
<keyword evidence="7" id="KW-1185">Reference proteome</keyword>
<feature type="region of interest" description="Disordered" evidence="1">
    <location>
        <begin position="651"/>
        <end position="674"/>
    </location>
</feature>
<evidence type="ECO:0000259" key="2">
    <source>
        <dbReference type="PROSITE" id="PS50234"/>
    </source>
</evidence>
<evidence type="ECO:0000313" key="4">
    <source>
        <dbReference type="EMBL" id="CAF0975081.1"/>
    </source>
</evidence>
<dbReference type="Proteomes" id="UP000682733">
    <property type="component" value="Unassembled WGS sequence"/>
</dbReference>
<dbReference type="InterPro" id="IPR051113">
    <property type="entry name" value="Integrator_subunit6"/>
</dbReference>
<dbReference type="PROSITE" id="PS50234">
    <property type="entry name" value="VWFA"/>
    <property type="match status" value="1"/>
</dbReference>
<dbReference type="Pfam" id="PF25462">
    <property type="entry name" value="Beta-barrel_INTS6"/>
    <property type="match status" value="1"/>
</dbReference>
<dbReference type="EMBL" id="CAJOBC010002724">
    <property type="protein sequence ID" value="CAF3747922.1"/>
    <property type="molecule type" value="Genomic_DNA"/>
</dbReference>
<name>A0A814F184_9BILA</name>
<comment type="caution">
    <text evidence="4">The sequence shown here is derived from an EMBL/GenBank/DDBJ whole genome shotgun (WGS) entry which is preliminary data.</text>
</comment>
<evidence type="ECO:0000313" key="7">
    <source>
        <dbReference type="Proteomes" id="UP000663829"/>
    </source>
</evidence>
<dbReference type="GO" id="GO:0034472">
    <property type="term" value="P:snRNA 3'-end processing"/>
    <property type="evidence" value="ECO:0007669"/>
    <property type="project" value="TreeGrafter"/>
</dbReference>
<feature type="domain" description="VWFA" evidence="2">
    <location>
        <begin position="3"/>
        <end position="229"/>
    </location>
</feature>